<evidence type="ECO:0000313" key="1">
    <source>
        <dbReference type="EMBL" id="CAG8666032.1"/>
    </source>
</evidence>
<organism evidence="1 2">
    <name type="scientific">Acaulospora colombiana</name>
    <dbReference type="NCBI Taxonomy" id="27376"/>
    <lineage>
        <taxon>Eukaryota</taxon>
        <taxon>Fungi</taxon>
        <taxon>Fungi incertae sedis</taxon>
        <taxon>Mucoromycota</taxon>
        <taxon>Glomeromycotina</taxon>
        <taxon>Glomeromycetes</taxon>
        <taxon>Diversisporales</taxon>
        <taxon>Acaulosporaceae</taxon>
        <taxon>Acaulospora</taxon>
    </lineage>
</organism>
<comment type="caution">
    <text evidence="1">The sequence shown here is derived from an EMBL/GenBank/DDBJ whole genome shotgun (WGS) entry which is preliminary data.</text>
</comment>
<dbReference type="Proteomes" id="UP000789525">
    <property type="component" value="Unassembled WGS sequence"/>
</dbReference>
<dbReference type="EMBL" id="CAJVPT010023545">
    <property type="protein sequence ID" value="CAG8666032.1"/>
    <property type="molecule type" value="Genomic_DNA"/>
</dbReference>
<sequence length="402" mass="45670">MNGSIQQQNQSLIAAAFTAASGAHIVTQHEYQMAQAKFINANQSQSHGFYEANVYTSHLVTGSVPNLDIRYSEIRSGTEEIIIQTAATGENPEDSSHEQFITIYISLGSTIQELKSIIRVRKSIPTTSQVELLYLGQILLDHHPLSKYIVEYTQGPRSLLSSHNFTENTAPIIKMRVLKSPSELSTGYINSSHLQPEHDRDFTAISKDKKKFFRGGKRYRQPLGWKRYALKVVDEYEDFPSEDKFEGNNNSLKNKWLGREDQRSKKHISQDDEWVVAYHGVGQYKGESMADAGYRIASKKQSNQKVNSNTRSIRLLADKLNTLSRIISSLNAEQLWFSRGVYTTPKIELAEKYATKFTHRGEKYMVLFQSRVRPETFKKVGGGFCVSPVIEDVRTYGILIKK</sequence>
<proteinExistence type="predicted"/>
<protein>
    <submittedName>
        <fullName evidence="1">16263_t:CDS:1</fullName>
    </submittedName>
</protein>
<reference evidence="1" key="1">
    <citation type="submission" date="2021-06" db="EMBL/GenBank/DDBJ databases">
        <authorList>
            <person name="Kallberg Y."/>
            <person name="Tangrot J."/>
            <person name="Rosling A."/>
        </authorList>
    </citation>
    <scope>NUCLEOTIDE SEQUENCE</scope>
    <source>
        <strain evidence="1">CL356</strain>
    </source>
</reference>
<name>A0ACA9NNF6_9GLOM</name>
<accession>A0ACA9NNF6</accession>
<evidence type="ECO:0000313" key="2">
    <source>
        <dbReference type="Proteomes" id="UP000789525"/>
    </source>
</evidence>
<keyword evidence="2" id="KW-1185">Reference proteome</keyword>
<gene>
    <name evidence="1" type="ORF">ACOLOM_LOCUS8769</name>
</gene>
<feature type="non-terminal residue" evidence="1">
    <location>
        <position position="402"/>
    </location>
</feature>